<accession>E6PKW4</accession>
<name>E6PKW4_9ZZZZ</name>
<sequence length="55" mass="5944">MALEASWRLSLRANPGPAGGYCDVPVRFAQLALRLSGTRALAARPGCRDRGCEWV</sequence>
<reference evidence="1" key="1">
    <citation type="submission" date="2009-10" db="EMBL/GenBank/DDBJ databases">
        <title>Diversity of trophic interactions inside an arsenic-rich microbial ecosystem.</title>
        <authorList>
            <person name="Bertin P.N."/>
            <person name="Heinrich-Salmeron A."/>
            <person name="Pelletier E."/>
            <person name="Goulhen-Chollet F."/>
            <person name="Arsene-Ploetze F."/>
            <person name="Gallien S."/>
            <person name="Calteau A."/>
            <person name="Vallenet D."/>
            <person name="Casiot C."/>
            <person name="Chane-Woon-Ming B."/>
            <person name="Giloteaux L."/>
            <person name="Barakat M."/>
            <person name="Bonnefoy V."/>
            <person name="Bruneel O."/>
            <person name="Chandler M."/>
            <person name="Cleiss J."/>
            <person name="Duran R."/>
            <person name="Elbaz-Poulichet F."/>
            <person name="Fonknechten N."/>
            <person name="Lauga B."/>
            <person name="Mornico D."/>
            <person name="Ortet P."/>
            <person name="Schaeffer C."/>
            <person name="Siguier P."/>
            <person name="Alexander Thil Smith A."/>
            <person name="Van Dorsselaer A."/>
            <person name="Weissenbach J."/>
            <person name="Medigue C."/>
            <person name="Le Paslier D."/>
        </authorList>
    </citation>
    <scope>NUCLEOTIDE SEQUENCE</scope>
</reference>
<dbReference type="AlphaFoldDB" id="E6PKW4"/>
<comment type="caution">
    <text evidence="1">The sequence shown here is derived from an EMBL/GenBank/DDBJ whole genome shotgun (WGS) entry which is preliminary data.</text>
</comment>
<proteinExistence type="predicted"/>
<gene>
    <name evidence="1" type="ORF">CARN2_1828</name>
</gene>
<protein>
    <submittedName>
        <fullName evidence="1">Uncharacterized protein</fullName>
    </submittedName>
</protein>
<organism evidence="1">
    <name type="scientific">mine drainage metagenome</name>
    <dbReference type="NCBI Taxonomy" id="410659"/>
    <lineage>
        <taxon>unclassified sequences</taxon>
        <taxon>metagenomes</taxon>
        <taxon>ecological metagenomes</taxon>
    </lineage>
</organism>
<evidence type="ECO:0000313" key="1">
    <source>
        <dbReference type="EMBL" id="CBH95565.1"/>
    </source>
</evidence>
<dbReference type="EMBL" id="CABM01000008">
    <property type="protein sequence ID" value="CBH95565.1"/>
    <property type="molecule type" value="Genomic_DNA"/>
</dbReference>